<reference evidence="2" key="1">
    <citation type="journal article" date="2022" name="bioRxiv">
        <title>Genomics of Preaxostyla Flagellates Illuminates Evolutionary Transitions and the Path Towards Mitochondrial Loss.</title>
        <authorList>
            <person name="Novak L.V.F."/>
            <person name="Treitli S.C."/>
            <person name="Pyrih J."/>
            <person name="Halakuc P."/>
            <person name="Pipaliya S.V."/>
            <person name="Vacek V."/>
            <person name="Brzon O."/>
            <person name="Soukal P."/>
            <person name="Eme L."/>
            <person name="Dacks J.B."/>
            <person name="Karnkowska A."/>
            <person name="Elias M."/>
            <person name="Hampl V."/>
        </authorList>
    </citation>
    <scope>NUCLEOTIDE SEQUENCE</scope>
    <source>
        <strain evidence="2">RCP-MX</strain>
    </source>
</reference>
<sequence>MQTLPIQIDQSGEQLLGVLRAHTNSPIETENRAEAAFYIQHAWRRYWNRKVFHRLKEIIKRAEEASTSDLIKKLNPGSEAAICSDPTMNSCLRFRFSGEFFPPMIVFKIVSRSTAIQYLSGINLITPMNQAGRDAARTMGIARFNEIMLEREAALSREKPFYTDEKEYLRYLRDLDERPVHYGGRGNTWRPVHMQVESGSFYLALSKTAMIPLSLDSFEETVDRVSYSRSLTLTAHSSILGKTKRDEPTIPTPTKPPGARHWVNAAFQFKDHTSPTPLPGAPGGTATRGSITRSVAGSAGGTLRKPSVLRERQRHLLDMLRTLQAGELLNWGADDGQPAEMETIAHPPPSAEAGAGLLEQPPPRVSESALEGGFSGAGRISPEESDRWPDVPNNSPTNPATYRTEATGTFSGLQQQLLGPAAQLSPSPNGTATTTFTAAGYLPSVTPLLAPPPEPSTPTSPILPAVIVPQPSLDPLAQQPSPRVEAGPEGGGSVLSVVAAQLGAAAATPEAKPPPALRPGAAQLDDDEILEQGQQLSLWATQLGAG</sequence>
<dbReference type="EMBL" id="JAPMOS010000018">
    <property type="protein sequence ID" value="KAJ4459675.1"/>
    <property type="molecule type" value="Genomic_DNA"/>
</dbReference>
<organism evidence="2 3">
    <name type="scientific">Paratrimastix pyriformis</name>
    <dbReference type="NCBI Taxonomy" id="342808"/>
    <lineage>
        <taxon>Eukaryota</taxon>
        <taxon>Metamonada</taxon>
        <taxon>Preaxostyla</taxon>
        <taxon>Paratrimastigidae</taxon>
        <taxon>Paratrimastix</taxon>
    </lineage>
</organism>
<accession>A0ABQ8USF7</accession>
<evidence type="ECO:0000313" key="3">
    <source>
        <dbReference type="Proteomes" id="UP001141327"/>
    </source>
</evidence>
<name>A0ABQ8USF7_9EUKA</name>
<comment type="caution">
    <text evidence="2">The sequence shown here is derived from an EMBL/GenBank/DDBJ whole genome shotgun (WGS) entry which is preliminary data.</text>
</comment>
<dbReference type="PROSITE" id="PS50096">
    <property type="entry name" value="IQ"/>
    <property type="match status" value="1"/>
</dbReference>
<dbReference type="PANTHER" id="PTHR33504:SF1">
    <property type="entry name" value="FAMILY WITH SEQUENCE SIMILARITY 90, MEMBER A1B"/>
    <property type="match status" value="1"/>
</dbReference>
<evidence type="ECO:0000313" key="2">
    <source>
        <dbReference type="EMBL" id="KAJ4459675.1"/>
    </source>
</evidence>
<proteinExistence type="predicted"/>
<evidence type="ECO:0000256" key="1">
    <source>
        <dbReference type="SAM" id="MobiDB-lite"/>
    </source>
</evidence>
<feature type="region of interest" description="Disordered" evidence="1">
    <location>
        <begin position="239"/>
        <end position="307"/>
    </location>
</feature>
<protein>
    <submittedName>
        <fullName evidence="2">Uncharacterized protein</fullName>
    </submittedName>
</protein>
<dbReference type="Proteomes" id="UP001141327">
    <property type="component" value="Unassembled WGS sequence"/>
</dbReference>
<gene>
    <name evidence="2" type="ORF">PAPYR_4428</name>
</gene>
<feature type="region of interest" description="Disordered" evidence="1">
    <location>
        <begin position="504"/>
        <end position="526"/>
    </location>
</feature>
<keyword evidence="3" id="KW-1185">Reference proteome</keyword>
<feature type="region of interest" description="Disordered" evidence="1">
    <location>
        <begin position="331"/>
        <end position="399"/>
    </location>
</feature>
<dbReference type="PANTHER" id="PTHR33504">
    <property type="entry name" value="NADH DEHYDROGENASE (UBIQUINONE) 1 BETA SUBCOMPLEX, 4"/>
    <property type="match status" value="1"/>
</dbReference>
<feature type="region of interest" description="Disordered" evidence="1">
    <location>
        <begin position="472"/>
        <end position="491"/>
    </location>
</feature>